<sequence>MASGKTSKAARRNTPAPLKKNSFPWGTVTAVVVLVAMIAVIGTYVAVRSNEQQARAEALAPFTPTAQNPDPSRAIPGIVIKEYPGGSHVGPDEQVAYTESPPFGGTHDQVWAACNGVVYDTPVRSENLVHSLEHGAVWIAYHPDRVSGEALETLKSKVTVPYTVMSPYPDLDRPISLQSWGHQLKLDDANDPRIDQFIAALRLNPNTHPEPNASCQETTLFDQHNPPPYQPAPTPGTPGARAEDESVDPSRPMQTG</sequence>
<name>A0A1M6QCE7_PSETH</name>
<dbReference type="Proteomes" id="UP000184363">
    <property type="component" value="Unassembled WGS sequence"/>
</dbReference>
<gene>
    <name evidence="3" type="ORF">SAMN05443637_103235</name>
</gene>
<evidence type="ECO:0000256" key="1">
    <source>
        <dbReference type="SAM" id="MobiDB-lite"/>
    </source>
</evidence>
<proteinExistence type="predicted"/>
<evidence type="ECO:0000313" key="3">
    <source>
        <dbReference type="EMBL" id="SHK17846.1"/>
    </source>
</evidence>
<organism evidence="3 4">
    <name type="scientific">Pseudonocardia thermophila</name>
    <dbReference type="NCBI Taxonomy" id="1848"/>
    <lineage>
        <taxon>Bacteria</taxon>
        <taxon>Bacillati</taxon>
        <taxon>Actinomycetota</taxon>
        <taxon>Actinomycetes</taxon>
        <taxon>Pseudonocardiales</taxon>
        <taxon>Pseudonocardiaceae</taxon>
        <taxon>Pseudonocardia</taxon>
    </lineage>
</organism>
<feature type="region of interest" description="Disordered" evidence="1">
    <location>
        <begin position="204"/>
        <end position="256"/>
    </location>
</feature>
<dbReference type="Pfam" id="PF11303">
    <property type="entry name" value="DUF3105"/>
    <property type="match status" value="1"/>
</dbReference>
<protein>
    <recommendedName>
        <fullName evidence="5">DUF3105 domain-containing protein</fullName>
    </recommendedName>
</protein>
<dbReference type="InterPro" id="IPR021454">
    <property type="entry name" value="DUF3105"/>
</dbReference>
<accession>A0A1M6QCE7</accession>
<reference evidence="3 4" key="1">
    <citation type="submission" date="2016-11" db="EMBL/GenBank/DDBJ databases">
        <authorList>
            <person name="Jaros S."/>
            <person name="Januszkiewicz K."/>
            <person name="Wedrychowicz H."/>
        </authorList>
    </citation>
    <scope>NUCLEOTIDE SEQUENCE [LARGE SCALE GENOMIC DNA]</scope>
    <source>
        <strain evidence="3 4">DSM 43832</strain>
    </source>
</reference>
<keyword evidence="2" id="KW-1133">Transmembrane helix</keyword>
<keyword evidence="2" id="KW-0812">Transmembrane</keyword>
<dbReference type="OrthoDB" id="164831at2"/>
<feature type="transmembrane region" description="Helical" evidence="2">
    <location>
        <begin position="23"/>
        <end position="47"/>
    </location>
</feature>
<evidence type="ECO:0000313" key="4">
    <source>
        <dbReference type="Proteomes" id="UP000184363"/>
    </source>
</evidence>
<evidence type="ECO:0000256" key="2">
    <source>
        <dbReference type="SAM" id="Phobius"/>
    </source>
</evidence>
<feature type="region of interest" description="Disordered" evidence="1">
    <location>
        <begin position="1"/>
        <end position="20"/>
    </location>
</feature>
<dbReference type="EMBL" id="FRAP01000003">
    <property type="protein sequence ID" value="SHK17846.1"/>
    <property type="molecule type" value="Genomic_DNA"/>
</dbReference>
<evidence type="ECO:0008006" key="5">
    <source>
        <dbReference type="Google" id="ProtNLM"/>
    </source>
</evidence>
<dbReference type="STRING" id="1848.SAMN05443637_103235"/>
<keyword evidence="2" id="KW-0472">Membrane</keyword>
<feature type="compositionally biased region" description="Pro residues" evidence="1">
    <location>
        <begin position="225"/>
        <end position="236"/>
    </location>
</feature>
<dbReference type="AlphaFoldDB" id="A0A1M6QCE7"/>
<keyword evidence="4" id="KW-1185">Reference proteome</keyword>
<feature type="compositionally biased region" description="Polar residues" evidence="1">
    <location>
        <begin position="204"/>
        <end position="222"/>
    </location>
</feature>
<dbReference type="RefSeq" id="WP_073455759.1">
    <property type="nucleotide sequence ID" value="NZ_FRAP01000003.1"/>
</dbReference>